<evidence type="ECO:0000259" key="9">
    <source>
        <dbReference type="PROSITE" id="PS50072"/>
    </source>
</evidence>
<proteinExistence type="predicted"/>
<feature type="domain" description="RRM" evidence="10">
    <location>
        <begin position="90"/>
        <end position="169"/>
    </location>
</feature>
<keyword evidence="5" id="KW-0697">Rotamase</keyword>
<gene>
    <name evidence="11" type="ORF">DGAL_LOCUS11911</name>
</gene>
<keyword evidence="6" id="KW-0413">Isomerase</keyword>
<keyword evidence="3" id="KW-0677">Repeat</keyword>
<dbReference type="InterPro" id="IPR035979">
    <property type="entry name" value="RBD_domain_sf"/>
</dbReference>
<dbReference type="PROSITE" id="PS00170">
    <property type="entry name" value="CSA_PPIASE_1"/>
    <property type="match status" value="1"/>
</dbReference>
<keyword evidence="12" id="KW-1185">Reference proteome</keyword>
<dbReference type="InterPro" id="IPR002130">
    <property type="entry name" value="Cyclophilin-type_PPIase_dom"/>
</dbReference>
<dbReference type="InterPro" id="IPR029000">
    <property type="entry name" value="Cyclophilin-like_dom_sf"/>
</dbReference>
<dbReference type="SMART" id="SM00360">
    <property type="entry name" value="RRM"/>
    <property type="match status" value="1"/>
</dbReference>
<dbReference type="GO" id="GO:0003723">
    <property type="term" value="F:RNA binding"/>
    <property type="evidence" value="ECO:0007669"/>
    <property type="project" value="UniProtKB-UniRule"/>
</dbReference>
<evidence type="ECO:0000313" key="12">
    <source>
        <dbReference type="Proteomes" id="UP000789390"/>
    </source>
</evidence>
<dbReference type="InterPro" id="IPR012677">
    <property type="entry name" value="Nucleotide-bd_a/b_plait_sf"/>
</dbReference>
<dbReference type="SUPFAM" id="SSF54928">
    <property type="entry name" value="RNA-binding domain, RBD"/>
    <property type="match status" value="1"/>
</dbReference>
<evidence type="ECO:0000256" key="2">
    <source>
        <dbReference type="ARBA" id="ARBA00022553"/>
    </source>
</evidence>
<dbReference type="OrthoDB" id="193499at2759"/>
<evidence type="ECO:0000256" key="7">
    <source>
        <dbReference type="ARBA" id="ARBA00049785"/>
    </source>
</evidence>
<evidence type="ECO:0000256" key="8">
    <source>
        <dbReference type="PROSITE-ProRule" id="PRU00176"/>
    </source>
</evidence>
<dbReference type="Proteomes" id="UP000789390">
    <property type="component" value="Unassembled WGS sequence"/>
</dbReference>
<evidence type="ECO:0000259" key="10">
    <source>
        <dbReference type="PROSITE" id="PS50102"/>
    </source>
</evidence>
<dbReference type="InterPro" id="IPR034168">
    <property type="entry name" value="PPIE_RRM"/>
</dbReference>
<dbReference type="CDD" id="cd12347">
    <property type="entry name" value="RRM_PPIE"/>
    <property type="match status" value="1"/>
</dbReference>
<dbReference type="EMBL" id="CAKKLH010000285">
    <property type="protein sequence ID" value="CAH0108520.1"/>
    <property type="molecule type" value="Genomic_DNA"/>
</dbReference>
<comment type="caution">
    <text evidence="11">The sequence shown here is derived from an EMBL/GenBank/DDBJ whole genome shotgun (WGS) entry which is preliminary data.</text>
</comment>
<dbReference type="GO" id="GO:0003755">
    <property type="term" value="F:peptidyl-prolyl cis-trans isomerase activity"/>
    <property type="evidence" value="ECO:0007669"/>
    <property type="project" value="UniProtKB-KW"/>
</dbReference>
<dbReference type="PANTHER" id="PTHR11071:SF561">
    <property type="entry name" value="PEPTIDYL-PROLYL CIS-TRANS ISOMERASE D-RELATED"/>
    <property type="match status" value="1"/>
</dbReference>
<reference evidence="11" key="1">
    <citation type="submission" date="2021-11" db="EMBL/GenBank/DDBJ databases">
        <authorList>
            <person name="Schell T."/>
        </authorList>
    </citation>
    <scope>NUCLEOTIDE SEQUENCE</scope>
    <source>
        <strain evidence="11">M5</strain>
    </source>
</reference>
<evidence type="ECO:0000256" key="3">
    <source>
        <dbReference type="ARBA" id="ARBA00022737"/>
    </source>
</evidence>
<dbReference type="AlphaFoldDB" id="A0A8J2S352"/>
<dbReference type="PANTHER" id="PTHR11071">
    <property type="entry name" value="PEPTIDYL-PROLYL CIS-TRANS ISOMERASE"/>
    <property type="match status" value="1"/>
</dbReference>
<evidence type="ECO:0000256" key="6">
    <source>
        <dbReference type="ARBA" id="ARBA00023235"/>
    </source>
</evidence>
<protein>
    <recommendedName>
        <fullName evidence="1">peptidylprolyl isomerase</fullName>
        <ecNumber evidence="1">5.2.1.8</ecNumber>
    </recommendedName>
    <alternativeName>
        <fullName evidence="7">Cyclophilin E</fullName>
    </alternativeName>
</protein>
<dbReference type="Gene3D" id="2.40.100.10">
    <property type="entry name" value="Cyclophilin-like"/>
    <property type="match status" value="1"/>
</dbReference>
<feature type="domain" description="PPIase cyclophilin-type" evidence="9">
    <location>
        <begin position="233"/>
        <end position="391"/>
    </location>
</feature>
<dbReference type="Pfam" id="PF00160">
    <property type="entry name" value="Pro_isomerase"/>
    <property type="match status" value="1"/>
</dbReference>
<dbReference type="SUPFAM" id="SSF50891">
    <property type="entry name" value="Cyclophilin-like"/>
    <property type="match status" value="1"/>
</dbReference>
<dbReference type="PRINTS" id="PR00153">
    <property type="entry name" value="CSAPPISMRASE"/>
</dbReference>
<dbReference type="InterPro" id="IPR000504">
    <property type="entry name" value="RRM_dom"/>
</dbReference>
<keyword evidence="2" id="KW-0597">Phosphoprotein</keyword>
<dbReference type="Gene3D" id="3.30.70.330">
    <property type="match status" value="1"/>
</dbReference>
<dbReference type="PROSITE" id="PS50102">
    <property type="entry name" value="RRM"/>
    <property type="match status" value="1"/>
</dbReference>
<organism evidence="11 12">
    <name type="scientific">Daphnia galeata</name>
    <dbReference type="NCBI Taxonomy" id="27404"/>
    <lineage>
        <taxon>Eukaryota</taxon>
        <taxon>Metazoa</taxon>
        <taxon>Ecdysozoa</taxon>
        <taxon>Arthropoda</taxon>
        <taxon>Crustacea</taxon>
        <taxon>Branchiopoda</taxon>
        <taxon>Diplostraca</taxon>
        <taxon>Cladocera</taxon>
        <taxon>Anomopoda</taxon>
        <taxon>Daphniidae</taxon>
        <taxon>Daphnia</taxon>
    </lineage>
</organism>
<dbReference type="GO" id="GO:0016018">
    <property type="term" value="F:cyclosporin A binding"/>
    <property type="evidence" value="ECO:0007669"/>
    <property type="project" value="TreeGrafter"/>
</dbReference>
<dbReference type="EC" id="5.2.1.8" evidence="1"/>
<evidence type="ECO:0000256" key="5">
    <source>
        <dbReference type="ARBA" id="ARBA00023110"/>
    </source>
</evidence>
<dbReference type="FunFam" id="2.40.100.10:FF:000020">
    <property type="entry name" value="E3 SUMO-protein ligase RanBP2"/>
    <property type="match status" value="1"/>
</dbReference>
<dbReference type="PROSITE" id="PS50072">
    <property type="entry name" value="CSA_PPIASE_2"/>
    <property type="match status" value="1"/>
</dbReference>
<dbReference type="GO" id="GO:0006457">
    <property type="term" value="P:protein folding"/>
    <property type="evidence" value="ECO:0007669"/>
    <property type="project" value="InterPro"/>
</dbReference>
<sequence length="393" mass="43800">MHMHTSEILAVFTGLPLYPLVPLLLSVWPTVQTPNPISLDFLGRFKNIEREDFYKQVLRVKEDTLSIVSFNILGVHLKFHSSMTTNNTKRNIYVGGLPDEADESVVRAAFIPFGEIVNIEIPPDYENHEKHRGFSFIEYELAEDAAAAIDNMNDSELFGKTITVNIARPRKIKEGYSRPVWSEDSWLQKYAGKTEENKSPINNTETVDQIDNVSESQTKPAVIKKPRGNPQVYMDLKAGKTNLGRIIILLRADVAPKTSENFLALCTHEKGYGFMNSSFHRVIPGFMCQGGDFTNGDGTGGRSIFGGNGKFEDENFTLKHNGPGILSMANSGPNSNGSQFFLTFDKTEWLDNKHVVFGQLLAGLDVLRKMEKYGTKSGKPTEKVIISACGELL</sequence>
<dbReference type="Pfam" id="PF00076">
    <property type="entry name" value="RRM_1"/>
    <property type="match status" value="1"/>
</dbReference>
<keyword evidence="4 8" id="KW-0694">RNA-binding</keyword>
<evidence type="ECO:0000256" key="4">
    <source>
        <dbReference type="ARBA" id="ARBA00022884"/>
    </source>
</evidence>
<accession>A0A8J2S352</accession>
<evidence type="ECO:0000256" key="1">
    <source>
        <dbReference type="ARBA" id="ARBA00013194"/>
    </source>
</evidence>
<dbReference type="GO" id="GO:0005739">
    <property type="term" value="C:mitochondrion"/>
    <property type="evidence" value="ECO:0007669"/>
    <property type="project" value="TreeGrafter"/>
</dbReference>
<name>A0A8J2S352_9CRUS</name>
<dbReference type="InterPro" id="IPR020892">
    <property type="entry name" value="Cyclophilin-type_PPIase_CS"/>
</dbReference>
<evidence type="ECO:0000313" key="11">
    <source>
        <dbReference type="EMBL" id="CAH0108520.1"/>
    </source>
</evidence>